<dbReference type="Proteomes" id="UP001055811">
    <property type="component" value="Linkage Group LG09"/>
</dbReference>
<name>A0ACB8YTT4_CICIN</name>
<dbReference type="EMBL" id="CM042017">
    <property type="protein sequence ID" value="KAI3688677.1"/>
    <property type="molecule type" value="Genomic_DNA"/>
</dbReference>
<reference evidence="1 2" key="2">
    <citation type="journal article" date="2022" name="Mol. Ecol. Resour.">
        <title>The genomes of chicory, endive, great burdock and yacon provide insights into Asteraceae paleo-polyploidization history and plant inulin production.</title>
        <authorList>
            <person name="Fan W."/>
            <person name="Wang S."/>
            <person name="Wang H."/>
            <person name="Wang A."/>
            <person name="Jiang F."/>
            <person name="Liu H."/>
            <person name="Zhao H."/>
            <person name="Xu D."/>
            <person name="Zhang Y."/>
        </authorList>
    </citation>
    <scope>NUCLEOTIDE SEQUENCE [LARGE SCALE GENOMIC DNA]</scope>
    <source>
        <strain evidence="2">cv. Punajuju</strain>
        <tissue evidence="1">Leaves</tissue>
    </source>
</reference>
<protein>
    <submittedName>
        <fullName evidence="1">Uncharacterized protein</fullName>
    </submittedName>
</protein>
<accession>A0ACB8YTT4</accession>
<reference evidence="2" key="1">
    <citation type="journal article" date="2022" name="Mol. Ecol. Resour.">
        <title>The genomes of chicory, endive, great burdock and yacon provide insights into Asteraceae palaeo-polyploidization history and plant inulin production.</title>
        <authorList>
            <person name="Fan W."/>
            <person name="Wang S."/>
            <person name="Wang H."/>
            <person name="Wang A."/>
            <person name="Jiang F."/>
            <person name="Liu H."/>
            <person name="Zhao H."/>
            <person name="Xu D."/>
            <person name="Zhang Y."/>
        </authorList>
    </citation>
    <scope>NUCLEOTIDE SEQUENCE [LARGE SCALE GENOMIC DNA]</scope>
    <source>
        <strain evidence="2">cv. Punajuju</strain>
    </source>
</reference>
<keyword evidence="2" id="KW-1185">Reference proteome</keyword>
<sequence>MIDEGNKPSRSGVIKKPHTKIKHTFFRYLSSFKQTKMLKQLIKKERRIFNSSDDSAITKQVLATHLPDGREVDLDLLLSVIEETFHHSVPADIDAVVNGTDSGNIHELAHEEKALLGFDDITGVPDGLASIIHKISCEFSCQCSGGADAHASTLAILNMLSSYTWEAKVVIALASFAVIFGEFWLVAQLYSTNPLAKSVALLKHMPNVIEHYKSLKTRFDAINLLIKGMLDVTKCFITLKNLPHQYIQDDQPPKSTATPHIPTATYWSIKSMVACSSQLTSLLGMNYDRYITATSEAWELSSLAHKVHNIHEHLKSILVLCYQDIEEKQHNEYHLMLVRIFESTTHVDNVKILKALFCAKDDVHPLYHGSSKTRINVDVLRKTNVLLLISDLEITHEEIITLTQIYKHSRTISDLNYEIVWVPVVDTLTWNESQQHKLEQLQSMMTWHMIHHPNLLEPAVIKYIKETWKFEKKTILVTLDQKGKVQSTNALHMMWIWRNRAYPFSTTQEESLWKEESWTLRLLVDNIDERIVQWISEERYICLYGGDDMEWIKTFTKSAKDISTSAGINFEMVYVGKSGRKEKITKICKAISEEGISHTWVDPTSVWYFWTRLESMLYSRTQYGKSIENDAILKEVLTMMGFDGSDQGWALISRGSTEMARANAETALTTLTEFEKWEGSVQANGFVVALKGHLESNQTPHHCNRLILPGISGEIPDVVVCSECGRQMEKFYMFRCCTD</sequence>
<comment type="caution">
    <text evidence="1">The sequence shown here is derived from an EMBL/GenBank/DDBJ whole genome shotgun (WGS) entry which is preliminary data.</text>
</comment>
<gene>
    <name evidence="1" type="ORF">L2E82_46434</name>
</gene>
<evidence type="ECO:0000313" key="1">
    <source>
        <dbReference type="EMBL" id="KAI3688677.1"/>
    </source>
</evidence>
<proteinExistence type="predicted"/>
<evidence type="ECO:0000313" key="2">
    <source>
        <dbReference type="Proteomes" id="UP001055811"/>
    </source>
</evidence>
<organism evidence="1 2">
    <name type="scientific">Cichorium intybus</name>
    <name type="common">Chicory</name>
    <dbReference type="NCBI Taxonomy" id="13427"/>
    <lineage>
        <taxon>Eukaryota</taxon>
        <taxon>Viridiplantae</taxon>
        <taxon>Streptophyta</taxon>
        <taxon>Embryophyta</taxon>
        <taxon>Tracheophyta</taxon>
        <taxon>Spermatophyta</taxon>
        <taxon>Magnoliopsida</taxon>
        <taxon>eudicotyledons</taxon>
        <taxon>Gunneridae</taxon>
        <taxon>Pentapetalae</taxon>
        <taxon>asterids</taxon>
        <taxon>campanulids</taxon>
        <taxon>Asterales</taxon>
        <taxon>Asteraceae</taxon>
        <taxon>Cichorioideae</taxon>
        <taxon>Cichorieae</taxon>
        <taxon>Cichoriinae</taxon>
        <taxon>Cichorium</taxon>
    </lineage>
</organism>